<dbReference type="KEGG" id="cfj:CFIO01_06878"/>
<keyword evidence="2" id="KW-1133">Transmembrane helix</keyword>
<sequence length="419" mass="47185">MQEMIVSTALLFFGLEDLVSAPDAHTTTRWHVRTLLLELWRGFVVRPVLAAIIFISANIDLFNSMLGEVSWLLAILLWGTSKVLSAHYDEEFYANEDKRQPPDKEYSTRWEFGQVLPVLLLAAPLVAIIGTFTSSEKSSKGSRSEDRLEVASSSFENTASSYHRPQQSEGDTWELRTLSTRGRSSAERQHGNDLNYDDSVSVEHSVNQNQGINSRNVFARDYYSEALWMPPYMVVSFMMIWAYIFFLFWYATDAFLVMGRYDNGPAGKMSDSVDYLFDHTTGVFYLILVSYPAAGYSFILFGLTVDEWKKTPRTTLRRFSRRPPKEDVLAGAPSTGREGGGPVGGKWLKIGRSRHVGPVAVQRWCSGRSGSKEPDHSGERERHMKKETGGSSHPRGPPLKARGDCDSSPLLHPDHHHLP</sequence>
<evidence type="ECO:0000313" key="4">
    <source>
        <dbReference type="Proteomes" id="UP000020467"/>
    </source>
</evidence>
<comment type="caution">
    <text evidence="3">The sequence shown here is derived from an EMBL/GenBank/DDBJ whole genome shotgun (WGS) entry which is preliminary data.</text>
</comment>
<dbReference type="HOGENOM" id="CLU_655526_0_0_1"/>
<protein>
    <submittedName>
        <fullName evidence="3">Uncharacterized protein</fullName>
    </submittedName>
</protein>
<evidence type="ECO:0000256" key="1">
    <source>
        <dbReference type="SAM" id="MobiDB-lite"/>
    </source>
</evidence>
<feature type="transmembrane region" description="Helical" evidence="2">
    <location>
        <begin position="232"/>
        <end position="251"/>
    </location>
</feature>
<dbReference type="EMBL" id="JARH01000085">
    <property type="protein sequence ID" value="EXF85572.1"/>
    <property type="molecule type" value="Genomic_DNA"/>
</dbReference>
<dbReference type="OrthoDB" id="10453483at2759"/>
<feature type="region of interest" description="Disordered" evidence="1">
    <location>
        <begin position="155"/>
        <end position="174"/>
    </location>
</feature>
<evidence type="ECO:0000256" key="2">
    <source>
        <dbReference type="SAM" id="Phobius"/>
    </source>
</evidence>
<dbReference type="AlphaFoldDB" id="A0A010QZ89"/>
<dbReference type="Proteomes" id="UP000020467">
    <property type="component" value="Unassembled WGS sequence"/>
</dbReference>
<reference evidence="3 4" key="1">
    <citation type="submission" date="2014-02" db="EMBL/GenBank/DDBJ databases">
        <title>The genome sequence of Colletotrichum fioriniae PJ7.</title>
        <authorList>
            <person name="Baroncelli R."/>
            <person name="Thon M.R."/>
        </authorList>
    </citation>
    <scope>NUCLEOTIDE SEQUENCE [LARGE SCALE GENOMIC DNA]</scope>
    <source>
        <strain evidence="3 4">PJ7</strain>
    </source>
</reference>
<feature type="compositionally biased region" description="Polar residues" evidence="1">
    <location>
        <begin position="155"/>
        <end position="170"/>
    </location>
</feature>
<feature type="compositionally biased region" description="Basic and acidic residues" evidence="1">
    <location>
        <begin position="370"/>
        <end position="388"/>
    </location>
</feature>
<accession>A0A010QZ89</accession>
<feature type="transmembrane region" description="Helical" evidence="2">
    <location>
        <begin position="283"/>
        <end position="303"/>
    </location>
</feature>
<keyword evidence="4" id="KW-1185">Reference proteome</keyword>
<feature type="transmembrane region" description="Helical" evidence="2">
    <location>
        <begin position="112"/>
        <end position="133"/>
    </location>
</feature>
<organism evidence="3 4">
    <name type="scientific">Colletotrichum fioriniae PJ7</name>
    <dbReference type="NCBI Taxonomy" id="1445577"/>
    <lineage>
        <taxon>Eukaryota</taxon>
        <taxon>Fungi</taxon>
        <taxon>Dikarya</taxon>
        <taxon>Ascomycota</taxon>
        <taxon>Pezizomycotina</taxon>
        <taxon>Sordariomycetes</taxon>
        <taxon>Hypocreomycetidae</taxon>
        <taxon>Glomerellales</taxon>
        <taxon>Glomerellaceae</taxon>
        <taxon>Colletotrichum</taxon>
        <taxon>Colletotrichum acutatum species complex</taxon>
    </lineage>
</organism>
<feature type="region of interest" description="Disordered" evidence="1">
    <location>
        <begin position="361"/>
        <end position="419"/>
    </location>
</feature>
<feature type="transmembrane region" description="Helical" evidence="2">
    <location>
        <begin position="44"/>
        <end position="62"/>
    </location>
</feature>
<keyword evidence="2" id="KW-0472">Membrane</keyword>
<keyword evidence="2" id="KW-0812">Transmembrane</keyword>
<name>A0A010QZ89_9PEZI</name>
<proteinExistence type="predicted"/>
<evidence type="ECO:0000313" key="3">
    <source>
        <dbReference type="EMBL" id="EXF85572.1"/>
    </source>
</evidence>
<gene>
    <name evidence="3" type="ORF">CFIO01_06878</name>
</gene>
<feature type="region of interest" description="Disordered" evidence="1">
    <location>
        <begin position="316"/>
        <end position="348"/>
    </location>
</feature>